<dbReference type="PANTHER" id="PTHR42808:SF3">
    <property type="entry name" value="HYDROXYSTEROID DEHYDROGENASE-LIKE PROTEIN 2"/>
    <property type="match status" value="1"/>
</dbReference>
<feature type="domain" description="SCP2" evidence="9">
    <location>
        <begin position="323"/>
        <end position="411"/>
    </location>
</feature>
<dbReference type="InterPro" id="IPR051935">
    <property type="entry name" value="HSDL2"/>
</dbReference>
<evidence type="ECO:0000313" key="10">
    <source>
        <dbReference type="EMBL" id="NWW62720.1"/>
    </source>
</evidence>
<dbReference type="InterPro" id="IPR002347">
    <property type="entry name" value="SDR_fam"/>
</dbReference>
<evidence type="ECO:0000256" key="7">
    <source>
        <dbReference type="ARBA" id="ARBA00023140"/>
    </source>
</evidence>
<keyword evidence="7" id="KW-0576">Peroxisome</keyword>
<evidence type="ECO:0000256" key="4">
    <source>
        <dbReference type="ARBA" id="ARBA00022857"/>
    </source>
</evidence>
<accession>A0A7K6PMM2</accession>
<dbReference type="InterPro" id="IPR036527">
    <property type="entry name" value="SCP2_sterol-bd_dom_sf"/>
</dbReference>
<keyword evidence="4" id="KW-0521">NADP</keyword>
<organism evidence="10 11">
    <name type="scientific">Ifrita kowaldi</name>
    <name type="common">blue-capped ifrita</name>
    <dbReference type="NCBI Taxonomy" id="461245"/>
    <lineage>
        <taxon>Eukaryota</taxon>
        <taxon>Metazoa</taxon>
        <taxon>Chordata</taxon>
        <taxon>Craniata</taxon>
        <taxon>Vertebrata</taxon>
        <taxon>Euteleostomi</taxon>
        <taxon>Archelosauria</taxon>
        <taxon>Archosauria</taxon>
        <taxon>Dinosauria</taxon>
        <taxon>Saurischia</taxon>
        <taxon>Theropoda</taxon>
        <taxon>Coelurosauria</taxon>
        <taxon>Aves</taxon>
        <taxon>Neognathae</taxon>
        <taxon>Neoaves</taxon>
        <taxon>Telluraves</taxon>
        <taxon>Australaves</taxon>
        <taxon>Passeriformes</taxon>
        <taxon>Corvoidea</taxon>
        <taxon>Cinclosomatidae</taxon>
        <taxon>Ifrita</taxon>
    </lineage>
</organism>
<keyword evidence="11" id="KW-1185">Reference proteome</keyword>
<dbReference type="PANTHER" id="PTHR42808">
    <property type="entry name" value="HYDROXYSTEROID DEHYDROGENASE-LIKE PROTEIN 2"/>
    <property type="match status" value="1"/>
</dbReference>
<dbReference type="InterPro" id="IPR036291">
    <property type="entry name" value="NAD(P)-bd_dom_sf"/>
</dbReference>
<evidence type="ECO:0000313" key="11">
    <source>
        <dbReference type="Proteomes" id="UP000542689"/>
    </source>
</evidence>
<dbReference type="SUPFAM" id="SSF51735">
    <property type="entry name" value="NAD(P)-binding Rossmann-fold domains"/>
    <property type="match status" value="1"/>
</dbReference>
<feature type="non-terminal residue" evidence="10">
    <location>
        <position position="1"/>
    </location>
</feature>
<dbReference type="Gene3D" id="3.30.1050.10">
    <property type="entry name" value="SCP2 sterol-binding domain"/>
    <property type="match status" value="1"/>
</dbReference>
<dbReference type="GO" id="GO:0005739">
    <property type="term" value="C:mitochondrion"/>
    <property type="evidence" value="ECO:0007669"/>
    <property type="project" value="UniProtKB-SubCell"/>
</dbReference>
<evidence type="ECO:0000256" key="1">
    <source>
        <dbReference type="ARBA" id="ARBA00004173"/>
    </source>
</evidence>
<dbReference type="InterPro" id="IPR003033">
    <property type="entry name" value="SCP2_sterol-bd_dom"/>
</dbReference>
<dbReference type="FunFam" id="3.40.50.720:FF:000301">
    <property type="entry name" value="Hydroxysteroid dehydrogenase like 2"/>
    <property type="match status" value="1"/>
</dbReference>
<dbReference type="EMBL" id="VZRS01008359">
    <property type="protein sequence ID" value="NWW62720.1"/>
    <property type="molecule type" value="Genomic_DNA"/>
</dbReference>
<evidence type="ECO:0000256" key="8">
    <source>
        <dbReference type="ARBA" id="ARBA00040243"/>
    </source>
</evidence>
<evidence type="ECO:0000259" key="9">
    <source>
        <dbReference type="Pfam" id="PF02036"/>
    </source>
</evidence>
<dbReference type="SUPFAM" id="SSF55718">
    <property type="entry name" value="SCP-like"/>
    <property type="match status" value="1"/>
</dbReference>
<dbReference type="PRINTS" id="PR00081">
    <property type="entry name" value="GDHRDH"/>
</dbReference>
<evidence type="ECO:0000256" key="5">
    <source>
        <dbReference type="ARBA" id="ARBA00023002"/>
    </source>
</evidence>
<keyword evidence="5" id="KW-0560">Oxidoreductase</keyword>
<gene>
    <name evidence="10" type="primary">Hsdl2</name>
    <name evidence="10" type="ORF">IFRKOW_R09565</name>
</gene>
<evidence type="ECO:0000256" key="6">
    <source>
        <dbReference type="ARBA" id="ARBA00023128"/>
    </source>
</evidence>
<sequence>SLPSTSPFTFRKLAGCTLFITGASRGIGKAIALKAAKDGANIVIAAKTAEPHPTLPGTIYTAAEEIEAAGGKALPCVVNVREEQQIINAVEKAVKTFGGIDILVNNASAISLTGTLETATKKVNLMMDVNVRGTYLTSKACLPHLKKSKNPHILNLSPPMNLNPMWFKNHCAYTISKYGMSMCVLGMAEEFRGEVAVNALWPKTAIHTAAMDMLGGSGIEKQCRKTDILADAAYCILTKPKTFTGNFIIDEVLLREEGVKDFDVYAIAPGHPLMPDFFLDEKKLSGSQQEGADGAKVKTEPAAAEPSGPVAETFRVIQGAMTEEYVRSTQGVFQFELSGDGGGTWYIDLKTKGGSAGFGKPPVTADVVMSMSSADFVKMFTGKLKPTLAFMSGKLRIKGNMALAIKLEKMLSQLNSKL</sequence>
<dbReference type="Pfam" id="PF00106">
    <property type="entry name" value="adh_short"/>
    <property type="match status" value="1"/>
</dbReference>
<reference evidence="10 11" key="1">
    <citation type="submission" date="2019-09" db="EMBL/GenBank/DDBJ databases">
        <title>Bird 10,000 Genomes (B10K) Project - Family phase.</title>
        <authorList>
            <person name="Zhang G."/>
        </authorList>
    </citation>
    <scope>NUCLEOTIDE SEQUENCE [LARGE SCALE GENOMIC DNA]</scope>
    <source>
        <strain evidence="10">B10K-DU-029-41</strain>
        <tissue evidence="10">Liver</tissue>
    </source>
</reference>
<keyword evidence="6" id="KW-0496">Mitochondrion</keyword>
<evidence type="ECO:0000256" key="2">
    <source>
        <dbReference type="ARBA" id="ARBA00004275"/>
    </source>
</evidence>
<comment type="subcellular location">
    <subcellularLocation>
        <location evidence="1">Mitochondrion</location>
    </subcellularLocation>
    <subcellularLocation>
        <location evidence="2">Peroxisome</location>
    </subcellularLocation>
</comment>
<comment type="similarity">
    <text evidence="3">Belongs to the short-chain dehydrogenases/reductases (SDR) family.</text>
</comment>
<proteinExistence type="inferred from homology"/>
<dbReference type="Pfam" id="PF02036">
    <property type="entry name" value="SCP2"/>
    <property type="match status" value="1"/>
</dbReference>
<name>A0A7K6PMM2_9CORV</name>
<dbReference type="GO" id="GO:0005777">
    <property type="term" value="C:peroxisome"/>
    <property type="evidence" value="ECO:0007669"/>
    <property type="project" value="UniProtKB-SubCell"/>
</dbReference>
<evidence type="ECO:0000256" key="3">
    <source>
        <dbReference type="ARBA" id="ARBA00006484"/>
    </source>
</evidence>
<dbReference type="Proteomes" id="UP000542689">
    <property type="component" value="Unassembled WGS sequence"/>
</dbReference>
<feature type="non-terminal residue" evidence="10">
    <location>
        <position position="418"/>
    </location>
</feature>
<comment type="caution">
    <text evidence="10">The sequence shown here is derived from an EMBL/GenBank/DDBJ whole genome shotgun (WGS) entry which is preliminary data.</text>
</comment>
<dbReference type="GO" id="GO:0016491">
    <property type="term" value="F:oxidoreductase activity"/>
    <property type="evidence" value="ECO:0007669"/>
    <property type="project" value="UniProtKB-KW"/>
</dbReference>
<dbReference type="AlphaFoldDB" id="A0A7K6PMM2"/>
<protein>
    <recommendedName>
        <fullName evidence="8">Hydroxysteroid dehydrogenase-like protein 2</fullName>
    </recommendedName>
</protein>
<dbReference type="NCBIfam" id="NF006133">
    <property type="entry name" value="PRK08278.1"/>
    <property type="match status" value="1"/>
</dbReference>
<dbReference type="CDD" id="cd09762">
    <property type="entry name" value="HSDL2_SDR_c"/>
    <property type="match status" value="1"/>
</dbReference>
<dbReference type="Gene3D" id="3.40.50.720">
    <property type="entry name" value="NAD(P)-binding Rossmann-like Domain"/>
    <property type="match status" value="1"/>
</dbReference>